<proteinExistence type="predicted"/>
<gene>
    <name evidence="2" type="ORF">HPB48_023004</name>
</gene>
<dbReference type="InterPro" id="IPR000477">
    <property type="entry name" value="RT_dom"/>
</dbReference>
<dbReference type="AlphaFoldDB" id="A0A9J6FNB8"/>
<dbReference type="PROSITE" id="PS50878">
    <property type="entry name" value="RT_POL"/>
    <property type="match status" value="1"/>
</dbReference>
<sequence length="206" mass="23633">MAASVRKTEGNTLSVFSANTHKDECPFRVIVSERGTWQRHFSTFLQKSLSSIEVDDPCLVRKPHVVDEFLLTPRPKNVRGFSEDVMDLFYSLQQKLVCEEVSACIDRYGAVRFQNACVLSADSFMELLPYYFTATLISHQGNMFIEKEGICIGSSLALILSDMLLARYDRSLMAALKPTNTTKVYRYVDDYLVLYQLTDEHQEKFR</sequence>
<comment type="caution">
    <text evidence="2">The sequence shown here is derived from an EMBL/GenBank/DDBJ whole genome shotgun (WGS) entry which is preliminary data.</text>
</comment>
<evidence type="ECO:0000259" key="1">
    <source>
        <dbReference type="PROSITE" id="PS50878"/>
    </source>
</evidence>
<name>A0A9J6FNB8_HAELO</name>
<evidence type="ECO:0000313" key="2">
    <source>
        <dbReference type="EMBL" id="KAH9363753.1"/>
    </source>
</evidence>
<dbReference type="PANTHER" id="PTHR21301">
    <property type="entry name" value="REVERSE TRANSCRIPTASE"/>
    <property type="match status" value="1"/>
</dbReference>
<dbReference type="Proteomes" id="UP000821853">
    <property type="component" value="Chromosome 10"/>
</dbReference>
<evidence type="ECO:0000313" key="3">
    <source>
        <dbReference type="Proteomes" id="UP000821853"/>
    </source>
</evidence>
<organism evidence="2 3">
    <name type="scientific">Haemaphysalis longicornis</name>
    <name type="common">Bush tick</name>
    <dbReference type="NCBI Taxonomy" id="44386"/>
    <lineage>
        <taxon>Eukaryota</taxon>
        <taxon>Metazoa</taxon>
        <taxon>Ecdysozoa</taxon>
        <taxon>Arthropoda</taxon>
        <taxon>Chelicerata</taxon>
        <taxon>Arachnida</taxon>
        <taxon>Acari</taxon>
        <taxon>Parasitiformes</taxon>
        <taxon>Ixodida</taxon>
        <taxon>Ixodoidea</taxon>
        <taxon>Ixodidae</taxon>
        <taxon>Haemaphysalinae</taxon>
        <taxon>Haemaphysalis</taxon>
    </lineage>
</organism>
<dbReference type="PANTHER" id="PTHR21301:SF10">
    <property type="entry name" value="REVERSE TRANSCRIPTASE DOMAIN-CONTAINING PROTEIN"/>
    <property type="match status" value="1"/>
</dbReference>
<reference evidence="2 3" key="1">
    <citation type="journal article" date="2020" name="Cell">
        <title>Large-Scale Comparative Analyses of Tick Genomes Elucidate Their Genetic Diversity and Vector Capacities.</title>
        <authorList>
            <consortium name="Tick Genome and Microbiome Consortium (TIGMIC)"/>
            <person name="Jia N."/>
            <person name="Wang J."/>
            <person name="Shi W."/>
            <person name="Du L."/>
            <person name="Sun Y."/>
            <person name="Zhan W."/>
            <person name="Jiang J.F."/>
            <person name="Wang Q."/>
            <person name="Zhang B."/>
            <person name="Ji P."/>
            <person name="Bell-Sakyi L."/>
            <person name="Cui X.M."/>
            <person name="Yuan T.T."/>
            <person name="Jiang B.G."/>
            <person name="Yang W.F."/>
            <person name="Lam T.T."/>
            <person name="Chang Q.C."/>
            <person name="Ding S.J."/>
            <person name="Wang X.J."/>
            <person name="Zhu J.G."/>
            <person name="Ruan X.D."/>
            <person name="Zhao L."/>
            <person name="Wei J.T."/>
            <person name="Ye R.Z."/>
            <person name="Que T.C."/>
            <person name="Du C.H."/>
            <person name="Zhou Y.H."/>
            <person name="Cheng J.X."/>
            <person name="Dai P.F."/>
            <person name="Guo W.B."/>
            <person name="Han X.H."/>
            <person name="Huang E.J."/>
            <person name="Li L.F."/>
            <person name="Wei W."/>
            <person name="Gao Y.C."/>
            <person name="Liu J.Z."/>
            <person name="Shao H.Z."/>
            <person name="Wang X."/>
            <person name="Wang C.C."/>
            <person name="Yang T.C."/>
            <person name="Huo Q.B."/>
            <person name="Li W."/>
            <person name="Chen H.Y."/>
            <person name="Chen S.E."/>
            <person name="Zhou L.G."/>
            <person name="Ni X.B."/>
            <person name="Tian J.H."/>
            <person name="Sheng Y."/>
            <person name="Liu T."/>
            <person name="Pan Y.S."/>
            <person name="Xia L.Y."/>
            <person name="Li J."/>
            <person name="Zhao F."/>
            <person name="Cao W.C."/>
        </authorList>
    </citation>
    <scope>NUCLEOTIDE SEQUENCE [LARGE SCALE GENOMIC DNA]</scope>
    <source>
        <strain evidence="2">HaeL-2018</strain>
    </source>
</reference>
<keyword evidence="3" id="KW-1185">Reference proteome</keyword>
<protein>
    <recommendedName>
        <fullName evidence="1">Reverse transcriptase domain-containing protein</fullName>
    </recommendedName>
</protein>
<dbReference type="OrthoDB" id="6514472at2759"/>
<feature type="domain" description="Reverse transcriptase" evidence="1">
    <location>
        <begin position="1"/>
        <end position="206"/>
    </location>
</feature>
<accession>A0A9J6FNB8</accession>
<dbReference type="EMBL" id="JABSTR010000002">
    <property type="protein sequence ID" value="KAH9363753.1"/>
    <property type="molecule type" value="Genomic_DNA"/>
</dbReference>
<dbReference type="OMA" id="FSANTHK"/>
<dbReference type="VEuPathDB" id="VectorBase:HLOH_054958"/>